<evidence type="ECO:0000259" key="1">
    <source>
        <dbReference type="PROSITE" id="PS51707"/>
    </source>
</evidence>
<name>A0ABU0H6F8_9HYPH</name>
<dbReference type="SMART" id="SM01118">
    <property type="entry name" value="CYTH"/>
    <property type="match status" value="1"/>
</dbReference>
<protein>
    <submittedName>
        <fullName evidence="3">Inorganic triphosphatase YgiF</fullName>
    </submittedName>
</protein>
<evidence type="ECO:0000259" key="2">
    <source>
        <dbReference type="PROSITE" id="PS51708"/>
    </source>
</evidence>
<keyword evidence="4" id="KW-1185">Reference proteome</keyword>
<dbReference type="PANTHER" id="PTHR39339">
    <property type="entry name" value="SLR1444 PROTEIN"/>
    <property type="match status" value="1"/>
</dbReference>
<dbReference type="Gene3D" id="2.40.320.10">
    <property type="entry name" value="Hypothetical Protein Pfu-838710-001"/>
    <property type="match status" value="1"/>
</dbReference>
<dbReference type="EMBL" id="JAUSVO010000003">
    <property type="protein sequence ID" value="MDQ0437902.1"/>
    <property type="molecule type" value="Genomic_DNA"/>
</dbReference>
<dbReference type="PROSITE" id="PS51707">
    <property type="entry name" value="CYTH"/>
    <property type="match status" value="1"/>
</dbReference>
<dbReference type="RefSeq" id="WP_266348829.1">
    <property type="nucleotide sequence ID" value="NZ_JAPKNG010000003.1"/>
</dbReference>
<accession>A0ABU0H6F8</accession>
<dbReference type="PANTHER" id="PTHR39339:SF1">
    <property type="entry name" value="CHAD DOMAIN-CONTAINING PROTEIN"/>
    <property type="match status" value="1"/>
</dbReference>
<dbReference type="InterPro" id="IPR007899">
    <property type="entry name" value="CHAD_dom"/>
</dbReference>
<feature type="domain" description="CYTH" evidence="1">
    <location>
        <begin position="4"/>
        <end position="205"/>
    </location>
</feature>
<dbReference type="Pfam" id="PF01928">
    <property type="entry name" value="CYTH"/>
    <property type="match status" value="1"/>
</dbReference>
<dbReference type="SMART" id="SM00880">
    <property type="entry name" value="CHAD"/>
    <property type="match status" value="1"/>
</dbReference>
<dbReference type="Proteomes" id="UP001241603">
    <property type="component" value="Unassembled WGS sequence"/>
</dbReference>
<evidence type="ECO:0000313" key="4">
    <source>
        <dbReference type="Proteomes" id="UP001241603"/>
    </source>
</evidence>
<organism evidence="3 4">
    <name type="scientific">Kaistia dalseonensis</name>
    <dbReference type="NCBI Taxonomy" id="410840"/>
    <lineage>
        <taxon>Bacteria</taxon>
        <taxon>Pseudomonadati</taxon>
        <taxon>Pseudomonadota</taxon>
        <taxon>Alphaproteobacteria</taxon>
        <taxon>Hyphomicrobiales</taxon>
        <taxon>Kaistiaceae</taxon>
        <taxon>Kaistia</taxon>
    </lineage>
</organism>
<dbReference type="InterPro" id="IPR038186">
    <property type="entry name" value="CHAD_dom_sf"/>
</dbReference>
<dbReference type="CDD" id="cd07756">
    <property type="entry name" value="CYTH-like_Pase_CHAD"/>
    <property type="match status" value="1"/>
</dbReference>
<feature type="domain" description="CHAD" evidence="2">
    <location>
        <begin position="219"/>
        <end position="505"/>
    </location>
</feature>
<dbReference type="Gene3D" id="1.40.20.10">
    <property type="entry name" value="CHAD domain"/>
    <property type="match status" value="1"/>
</dbReference>
<comment type="caution">
    <text evidence="3">The sequence shown here is derived from an EMBL/GenBank/DDBJ whole genome shotgun (WGS) entry which is preliminary data.</text>
</comment>
<dbReference type="InterPro" id="IPR023577">
    <property type="entry name" value="CYTH_domain"/>
</dbReference>
<reference evidence="3 4" key="1">
    <citation type="submission" date="2023-07" db="EMBL/GenBank/DDBJ databases">
        <title>Genomic Encyclopedia of Type Strains, Phase IV (KMG-IV): sequencing the most valuable type-strain genomes for metagenomic binning, comparative biology and taxonomic classification.</title>
        <authorList>
            <person name="Goeker M."/>
        </authorList>
    </citation>
    <scope>NUCLEOTIDE SEQUENCE [LARGE SCALE GENOMIC DNA]</scope>
    <source>
        <strain evidence="3 4">B6-8</strain>
    </source>
</reference>
<dbReference type="SUPFAM" id="SSF55154">
    <property type="entry name" value="CYTH-like phosphatases"/>
    <property type="match status" value="1"/>
</dbReference>
<dbReference type="PROSITE" id="PS51708">
    <property type="entry name" value="CHAD"/>
    <property type="match status" value="1"/>
</dbReference>
<proteinExistence type="predicted"/>
<sequence length="509" mass="56097">MPDCREHELKIAIAPDRLDEAIAFEPDSQALTRGPMQTRRLVSTYFDTSDHVLFRHGYVLRIRQDGVEPTQCLKGTTHSGSVGTRFEHEVAAPASTPDIDLFGPTVAAELESILEGAPLVAIFTSQIERTVRTIEWHGATIELAADSGEIVAGSKAERVAEFEIELRAGPLQPLFEIGLLFVDRFAAGLMQQSKSERGFGLLGHAPVPCPSEPPELDEAMPTGQAIAAVLQACLDGFVGNWPAIIVGHNADAVHEARVSLRQLRSALSLFGPSLPAGQARSLSDGARRIAAVLGEARNLDVLHDFLREPAGDDPEAAKARRRLMRRIARRRHAAYAEAAARLADSNTARFVLALQLCILNVGEMPNATFPGSIEMIAEEGLAALLGKALKRHKDPARRSPVSRHRLRIALKKLRYAADFFSSLYDEDQAGPYVERLGSLQRDLGELNDQVMIERLIATLQLGDVGRFVSMPKLPGREMRRTLGSLSRDWRRFRKARPFWIARSRRSRTA</sequence>
<dbReference type="InterPro" id="IPR033469">
    <property type="entry name" value="CYTH-like_dom_sf"/>
</dbReference>
<dbReference type="Pfam" id="PF05235">
    <property type="entry name" value="CHAD"/>
    <property type="match status" value="1"/>
</dbReference>
<gene>
    <name evidence="3" type="ORF">QO014_002294</name>
</gene>
<evidence type="ECO:0000313" key="3">
    <source>
        <dbReference type="EMBL" id="MDQ0437902.1"/>
    </source>
</evidence>